<proteinExistence type="predicted"/>
<evidence type="ECO:0000313" key="9">
    <source>
        <dbReference type="Proteomes" id="UP001589776"/>
    </source>
</evidence>
<dbReference type="RefSeq" id="WP_377471710.1">
    <property type="nucleotide sequence ID" value="NZ_JBHLWN010000071.1"/>
</dbReference>
<evidence type="ECO:0000256" key="5">
    <source>
        <dbReference type="ARBA" id="ARBA00023136"/>
    </source>
</evidence>
<keyword evidence="8" id="KW-0966">Cell projection</keyword>
<dbReference type="Pfam" id="PF04347">
    <property type="entry name" value="FliO"/>
    <property type="match status" value="1"/>
</dbReference>
<protein>
    <submittedName>
        <fullName evidence="8">Flagellar biosynthetic protein FliO</fullName>
    </submittedName>
</protein>
<keyword evidence="4 7" id="KW-1133">Transmembrane helix</keyword>
<comment type="subcellular location">
    <subcellularLocation>
        <location evidence="1">Cell membrane</location>
    </subcellularLocation>
</comment>
<reference evidence="8 9" key="1">
    <citation type="submission" date="2024-09" db="EMBL/GenBank/DDBJ databases">
        <authorList>
            <person name="Sun Q."/>
            <person name="Mori K."/>
        </authorList>
    </citation>
    <scope>NUCLEOTIDE SEQUENCE [LARGE SCALE GENOMIC DNA]</scope>
    <source>
        <strain evidence="8 9">CCM 7759</strain>
    </source>
</reference>
<dbReference type="Proteomes" id="UP001589776">
    <property type="component" value="Unassembled WGS sequence"/>
</dbReference>
<organism evidence="8 9">
    <name type="scientific">Paenibacillus chartarius</name>
    <dbReference type="NCBI Taxonomy" id="747481"/>
    <lineage>
        <taxon>Bacteria</taxon>
        <taxon>Bacillati</taxon>
        <taxon>Bacillota</taxon>
        <taxon>Bacilli</taxon>
        <taxon>Bacillales</taxon>
        <taxon>Paenibacillaceae</taxon>
        <taxon>Paenibacillus</taxon>
    </lineage>
</organism>
<gene>
    <name evidence="8" type="ORF">ACFFK0_18110</name>
</gene>
<name>A0ABV6DNY1_9BACL</name>
<feature type="transmembrane region" description="Helical" evidence="7">
    <location>
        <begin position="52"/>
        <end position="76"/>
    </location>
</feature>
<evidence type="ECO:0000256" key="2">
    <source>
        <dbReference type="ARBA" id="ARBA00022475"/>
    </source>
</evidence>
<keyword evidence="3 7" id="KW-0812">Transmembrane</keyword>
<keyword evidence="8" id="KW-0282">Flagellum</keyword>
<evidence type="ECO:0000256" key="4">
    <source>
        <dbReference type="ARBA" id="ARBA00022989"/>
    </source>
</evidence>
<keyword evidence="8" id="KW-0969">Cilium</keyword>
<dbReference type="InterPro" id="IPR022781">
    <property type="entry name" value="Flagellar_biosynth_FliO"/>
</dbReference>
<evidence type="ECO:0000313" key="8">
    <source>
        <dbReference type="EMBL" id="MFC0214349.1"/>
    </source>
</evidence>
<keyword evidence="2" id="KW-1003">Cell membrane</keyword>
<evidence type="ECO:0000256" key="7">
    <source>
        <dbReference type="SAM" id="Phobius"/>
    </source>
</evidence>
<keyword evidence="9" id="KW-1185">Reference proteome</keyword>
<dbReference type="EMBL" id="JBHLWN010000071">
    <property type="protein sequence ID" value="MFC0214349.1"/>
    <property type="molecule type" value="Genomic_DNA"/>
</dbReference>
<evidence type="ECO:0000256" key="1">
    <source>
        <dbReference type="ARBA" id="ARBA00004236"/>
    </source>
</evidence>
<evidence type="ECO:0000256" key="6">
    <source>
        <dbReference type="SAM" id="MobiDB-lite"/>
    </source>
</evidence>
<keyword evidence="5 7" id="KW-0472">Membrane</keyword>
<accession>A0ABV6DNY1</accession>
<feature type="region of interest" description="Disordered" evidence="6">
    <location>
        <begin position="188"/>
        <end position="212"/>
    </location>
</feature>
<evidence type="ECO:0000256" key="3">
    <source>
        <dbReference type="ARBA" id="ARBA00022692"/>
    </source>
</evidence>
<feature type="compositionally biased region" description="Basic and acidic residues" evidence="6">
    <location>
        <begin position="194"/>
        <end position="212"/>
    </location>
</feature>
<sequence>MSKLPKKMLPALLMTFTTSLILTTYVGATANGADGSELEATPDLGTGLQSFYMVLKVMFVLAILIGLFFIAIRLLAKRNQAVGIGRPLRSLGGVPLGPNKSIQMVAIGTSLYIVGVGENIQLLDKIDDPEVVAELTEQFTGGGTTVSPQFISVGNWLKRLRQREKPVEEEELPSSSFGHVFQEKLQQISSTKKRTQELLEQHKNSDRSIHDE</sequence>
<comment type="caution">
    <text evidence="8">The sequence shown here is derived from an EMBL/GenBank/DDBJ whole genome shotgun (WGS) entry which is preliminary data.</text>
</comment>